<comment type="caution">
    <text evidence="2">The sequence shown here is derived from an EMBL/GenBank/DDBJ whole genome shotgun (WGS) entry which is preliminary data.</text>
</comment>
<feature type="compositionally biased region" description="Basic residues" evidence="1">
    <location>
        <begin position="32"/>
        <end position="64"/>
    </location>
</feature>
<feature type="region of interest" description="Disordered" evidence="1">
    <location>
        <begin position="1"/>
        <end position="103"/>
    </location>
</feature>
<organism evidence="2 3">
    <name type="scientific">Citricoccus parietis</name>
    <dbReference type="NCBI Taxonomy" id="592307"/>
    <lineage>
        <taxon>Bacteria</taxon>
        <taxon>Bacillati</taxon>
        <taxon>Actinomycetota</taxon>
        <taxon>Actinomycetes</taxon>
        <taxon>Micrococcales</taxon>
        <taxon>Micrococcaceae</taxon>
        <taxon>Citricoccus</taxon>
    </lineage>
</organism>
<feature type="compositionally biased region" description="Polar residues" evidence="1">
    <location>
        <begin position="1"/>
        <end position="10"/>
    </location>
</feature>
<evidence type="ECO:0000313" key="3">
    <source>
        <dbReference type="Proteomes" id="UP001589575"/>
    </source>
</evidence>
<accession>A0ABV5FUH1</accession>
<evidence type="ECO:0000313" key="2">
    <source>
        <dbReference type="EMBL" id="MFB9070332.1"/>
    </source>
</evidence>
<evidence type="ECO:0000256" key="1">
    <source>
        <dbReference type="SAM" id="MobiDB-lite"/>
    </source>
</evidence>
<dbReference type="Proteomes" id="UP001589575">
    <property type="component" value="Unassembled WGS sequence"/>
</dbReference>
<name>A0ABV5FUH1_9MICC</name>
<feature type="compositionally biased region" description="Low complexity" evidence="1">
    <location>
        <begin position="65"/>
        <end position="76"/>
    </location>
</feature>
<proteinExistence type="predicted"/>
<keyword evidence="3" id="KW-1185">Reference proteome</keyword>
<gene>
    <name evidence="2" type="ORF">ACFFX0_03680</name>
</gene>
<protein>
    <submittedName>
        <fullName evidence="2">Uncharacterized protein</fullName>
    </submittedName>
</protein>
<sequence length="103" mass="11862">MPSASSSTWVSPGRRPPRRRPRPIRCGVRAVSRSRRPRLSLRPRPGLRLRPRPAPRLSPRRPQGRRIQPSQSSQPSTGRKLTQPKQKKWPIRPKNEMDGLAPR</sequence>
<reference evidence="2 3" key="1">
    <citation type="submission" date="2024-09" db="EMBL/GenBank/DDBJ databases">
        <authorList>
            <person name="Sun Q."/>
            <person name="Mori K."/>
        </authorList>
    </citation>
    <scope>NUCLEOTIDE SEQUENCE [LARGE SCALE GENOMIC DNA]</scope>
    <source>
        <strain evidence="2 3">CCM 7609</strain>
    </source>
</reference>
<dbReference type="EMBL" id="JBHMFI010000001">
    <property type="protein sequence ID" value="MFB9070332.1"/>
    <property type="molecule type" value="Genomic_DNA"/>
</dbReference>